<proteinExistence type="predicted"/>
<name>A0ABU5N5I8_9MICO</name>
<organism evidence="6 7">
    <name type="scientific">Microbacterium aquimaris</name>
    <dbReference type="NCBI Taxonomy" id="459816"/>
    <lineage>
        <taxon>Bacteria</taxon>
        <taxon>Bacillati</taxon>
        <taxon>Actinomycetota</taxon>
        <taxon>Actinomycetes</taxon>
        <taxon>Micrococcales</taxon>
        <taxon>Microbacteriaceae</taxon>
        <taxon>Microbacterium</taxon>
    </lineage>
</organism>
<dbReference type="Proteomes" id="UP001291912">
    <property type="component" value="Unassembled WGS sequence"/>
</dbReference>
<evidence type="ECO:0000313" key="6">
    <source>
        <dbReference type="EMBL" id="MDZ8161348.1"/>
    </source>
</evidence>
<dbReference type="RefSeq" id="WP_206697158.1">
    <property type="nucleotide sequence ID" value="NZ_BAAAPT010000001.1"/>
</dbReference>
<reference evidence="6 7" key="1">
    <citation type="submission" date="2023-10" db="EMBL/GenBank/DDBJ databases">
        <title>Microbacterium xanthum sp. nov., isolated from seaweed.</title>
        <authorList>
            <person name="Lee S.D."/>
        </authorList>
    </citation>
    <scope>NUCLEOTIDE SEQUENCE [LARGE SCALE GENOMIC DNA]</scope>
    <source>
        <strain evidence="6 7">KCTC 19124</strain>
    </source>
</reference>
<comment type="caution">
    <text evidence="6">The sequence shown here is derived from an EMBL/GenBank/DDBJ whole genome shotgun (WGS) entry which is preliminary data.</text>
</comment>
<dbReference type="InterPro" id="IPR009057">
    <property type="entry name" value="Homeodomain-like_sf"/>
</dbReference>
<evidence type="ECO:0000256" key="4">
    <source>
        <dbReference type="PROSITE-ProRule" id="PRU00335"/>
    </source>
</evidence>
<evidence type="ECO:0000259" key="5">
    <source>
        <dbReference type="PROSITE" id="PS50977"/>
    </source>
</evidence>
<gene>
    <name evidence="6" type="ORF">R2Q92_05815</name>
</gene>
<dbReference type="EMBL" id="JAWJYN010000001">
    <property type="protein sequence ID" value="MDZ8161348.1"/>
    <property type="molecule type" value="Genomic_DNA"/>
</dbReference>
<accession>A0ABU5N5I8</accession>
<evidence type="ECO:0000256" key="1">
    <source>
        <dbReference type="ARBA" id="ARBA00023015"/>
    </source>
</evidence>
<dbReference type="InterPro" id="IPR001647">
    <property type="entry name" value="HTH_TetR"/>
</dbReference>
<sequence>MLRAAYEVFAEVGLDRATVEVICARASFSRGAFYSNFRSKDELFLDLIDHVSGAQMNKAEVLLRHWRATASEPALAATAEGSLAEVIRRIAVDATQDRTGVMLMAEVRIRAMRDPETAEAYRALRTRMLGQVAEIIAVSVDVPGDGARVTVAELARMAMEAWEAAAAEAVIAGLDEAGIARAVSDRVEAVARLTLDAWPSPPARGHGSVRTPLPTAAGR</sequence>
<evidence type="ECO:0000256" key="2">
    <source>
        <dbReference type="ARBA" id="ARBA00023125"/>
    </source>
</evidence>
<keyword evidence="1" id="KW-0805">Transcription regulation</keyword>
<dbReference type="SUPFAM" id="SSF46689">
    <property type="entry name" value="Homeodomain-like"/>
    <property type="match status" value="1"/>
</dbReference>
<dbReference type="InterPro" id="IPR050109">
    <property type="entry name" value="HTH-type_TetR-like_transc_reg"/>
</dbReference>
<keyword evidence="7" id="KW-1185">Reference proteome</keyword>
<dbReference type="Pfam" id="PF00440">
    <property type="entry name" value="TetR_N"/>
    <property type="match status" value="1"/>
</dbReference>
<keyword evidence="2 4" id="KW-0238">DNA-binding</keyword>
<evidence type="ECO:0000313" key="7">
    <source>
        <dbReference type="Proteomes" id="UP001291912"/>
    </source>
</evidence>
<evidence type="ECO:0000256" key="3">
    <source>
        <dbReference type="ARBA" id="ARBA00023163"/>
    </source>
</evidence>
<dbReference type="PANTHER" id="PTHR30055">
    <property type="entry name" value="HTH-TYPE TRANSCRIPTIONAL REGULATOR RUTR"/>
    <property type="match status" value="1"/>
</dbReference>
<dbReference type="PRINTS" id="PR00455">
    <property type="entry name" value="HTHTETR"/>
</dbReference>
<feature type="DNA-binding region" description="H-T-H motif" evidence="4">
    <location>
        <begin position="18"/>
        <end position="37"/>
    </location>
</feature>
<dbReference type="PROSITE" id="PS50977">
    <property type="entry name" value="HTH_TETR_2"/>
    <property type="match status" value="1"/>
</dbReference>
<dbReference type="Gene3D" id="1.10.357.10">
    <property type="entry name" value="Tetracycline Repressor, domain 2"/>
    <property type="match status" value="1"/>
</dbReference>
<protein>
    <submittedName>
        <fullName evidence="6">Helix-turn-helix domain-containing protein</fullName>
    </submittedName>
</protein>
<keyword evidence="3" id="KW-0804">Transcription</keyword>
<dbReference type="PANTHER" id="PTHR30055:SF234">
    <property type="entry name" value="HTH-TYPE TRANSCRIPTIONAL REGULATOR BETI"/>
    <property type="match status" value="1"/>
</dbReference>
<feature type="domain" description="HTH tetR-type" evidence="5">
    <location>
        <begin position="1"/>
        <end position="55"/>
    </location>
</feature>